<proteinExistence type="inferred from homology"/>
<accession>A0A2G5CZ32</accession>
<dbReference type="Pfam" id="PF25099">
    <property type="entry name" value="GOLD_PATL1_C"/>
    <property type="match status" value="1"/>
</dbReference>
<dbReference type="AlphaFoldDB" id="A0A2G5CZ32"/>
<dbReference type="SUPFAM" id="SSF101576">
    <property type="entry name" value="Supernatant protein factor (SPF), C-terminal domain"/>
    <property type="match status" value="1"/>
</dbReference>
<keyword evidence="7" id="KW-1185">Reference proteome</keyword>
<dbReference type="InterPro" id="IPR044834">
    <property type="entry name" value="PATL"/>
</dbReference>
<evidence type="ECO:0000256" key="4">
    <source>
        <dbReference type="ARBA" id="ARBA00023306"/>
    </source>
</evidence>
<dbReference type="InParanoid" id="A0A2G5CZ32"/>
<dbReference type="PROSITE" id="PS50866">
    <property type="entry name" value="GOLD"/>
    <property type="match status" value="1"/>
</dbReference>
<keyword evidence="3" id="KW-0446">Lipid-binding</keyword>
<evidence type="ECO:0000256" key="3">
    <source>
        <dbReference type="ARBA" id="ARBA00023121"/>
    </source>
</evidence>
<keyword evidence="4" id="KW-0131">Cell cycle</keyword>
<dbReference type="GO" id="GO:0051301">
    <property type="term" value="P:cell division"/>
    <property type="evidence" value="ECO:0007669"/>
    <property type="project" value="UniProtKB-KW"/>
</dbReference>
<sequence>MDARFRSLSLNKETYVVSDLSESKAKALRKLKTKIWSNHVQGSMWGISLADEGDQADISISGSKAFGMLLKSLDWRRNLGVDEILTENLDFDELEDIADYVHGFDREGRPVYYSFFGVFQDEETFAKYLGNDYKKEKYIRWRIQILERCISLLHFQPRGINSAVHVIDLEDMPTEKLSTTSKQMKSIISDYYPELFAREIFINSVENIPLQYGGLSQVRDIANGPPKSTYEFTIPAREVTNFEMGVFEAGANVKWDILVLGWDLEFGVQFIASTNEESYTIIEYVHMIEAIEGPMHNNFTCVEAGKIVFSFNNRHSSEKKVVAYPFEARRSRRALANQGT</sequence>
<dbReference type="CDD" id="cd00170">
    <property type="entry name" value="SEC14"/>
    <property type="match status" value="1"/>
</dbReference>
<name>A0A2G5CZ32_AQUCA</name>
<dbReference type="PANTHER" id="PTHR45932">
    <property type="entry name" value="PATELLIN-1"/>
    <property type="match status" value="1"/>
</dbReference>
<evidence type="ECO:0000313" key="6">
    <source>
        <dbReference type="EMBL" id="PIA36514.1"/>
    </source>
</evidence>
<evidence type="ECO:0000313" key="7">
    <source>
        <dbReference type="Proteomes" id="UP000230069"/>
    </source>
</evidence>
<dbReference type="STRING" id="218851.A0A2G5CZ32"/>
<evidence type="ECO:0000256" key="1">
    <source>
        <dbReference type="ARBA" id="ARBA00007155"/>
    </source>
</evidence>
<dbReference type="PANTHER" id="PTHR45932:SF4">
    <property type="entry name" value="PATELLIN-6"/>
    <property type="match status" value="1"/>
</dbReference>
<dbReference type="Gene3D" id="2.60.120.680">
    <property type="entry name" value="GOLD domain"/>
    <property type="match status" value="1"/>
</dbReference>
<dbReference type="InterPro" id="IPR056794">
    <property type="entry name" value="PATL1-6_C_GOLD"/>
</dbReference>
<gene>
    <name evidence="6" type="ORF">AQUCO_03400426v1</name>
</gene>
<organism evidence="6 7">
    <name type="scientific">Aquilegia coerulea</name>
    <name type="common">Rocky mountain columbine</name>
    <dbReference type="NCBI Taxonomy" id="218851"/>
    <lineage>
        <taxon>Eukaryota</taxon>
        <taxon>Viridiplantae</taxon>
        <taxon>Streptophyta</taxon>
        <taxon>Embryophyta</taxon>
        <taxon>Tracheophyta</taxon>
        <taxon>Spermatophyta</taxon>
        <taxon>Magnoliopsida</taxon>
        <taxon>Ranunculales</taxon>
        <taxon>Ranunculaceae</taxon>
        <taxon>Thalictroideae</taxon>
        <taxon>Aquilegia</taxon>
    </lineage>
</organism>
<reference evidence="6 7" key="1">
    <citation type="submission" date="2017-09" db="EMBL/GenBank/DDBJ databases">
        <title>WGS assembly of Aquilegia coerulea Goldsmith.</title>
        <authorList>
            <person name="Hodges S."/>
            <person name="Kramer E."/>
            <person name="Nordborg M."/>
            <person name="Tomkins J."/>
            <person name="Borevitz J."/>
            <person name="Derieg N."/>
            <person name="Yan J."/>
            <person name="Mihaltcheva S."/>
            <person name="Hayes R.D."/>
            <person name="Rokhsar D."/>
        </authorList>
    </citation>
    <scope>NUCLEOTIDE SEQUENCE [LARGE SCALE GENOMIC DNA]</scope>
    <source>
        <strain evidence="7">cv. Goldsmith</strain>
    </source>
</reference>
<comment type="similarity">
    <text evidence="1">Belongs to the patellin family.</text>
</comment>
<dbReference type="SUPFAM" id="SSF52087">
    <property type="entry name" value="CRAL/TRIO domain"/>
    <property type="match status" value="1"/>
</dbReference>
<dbReference type="GO" id="GO:0008289">
    <property type="term" value="F:lipid binding"/>
    <property type="evidence" value="ECO:0007669"/>
    <property type="project" value="UniProtKB-KW"/>
</dbReference>
<dbReference type="Pfam" id="PF00650">
    <property type="entry name" value="CRAL_TRIO"/>
    <property type="match status" value="1"/>
</dbReference>
<dbReference type="OrthoDB" id="75724at2759"/>
<dbReference type="EMBL" id="KZ305051">
    <property type="protein sequence ID" value="PIA36514.1"/>
    <property type="molecule type" value="Genomic_DNA"/>
</dbReference>
<dbReference type="Proteomes" id="UP000230069">
    <property type="component" value="Unassembled WGS sequence"/>
</dbReference>
<dbReference type="Gene3D" id="3.40.525.10">
    <property type="entry name" value="CRAL-TRIO lipid binding domain"/>
    <property type="match status" value="1"/>
</dbReference>
<dbReference type="SMART" id="SM00516">
    <property type="entry name" value="SEC14"/>
    <property type="match status" value="1"/>
</dbReference>
<dbReference type="InterPro" id="IPR036598">
    <property type="entry name" value="GOLD_dom_sf"/>
</dbReference>
<dbReference type="InterPro" id="IPR001251">
    <property type="entry name" value="CRAL-TRIO_dom"/>
</dbReference>
<evidence type="ECO:0000256" key="2">
    <source>
        <dbReference type="ARBA" id="ARBA00022618"/>
    </source>
</evidence>
<feature type="domain" description="GOLD" evidence="5">
    <location>
        <begin position="198"/>
        <end position="328"/>
    </location>
</feature>
<protein>
    <recommendedName>
        <fullName evidence="5">GOLD domain-containing protein</fullName>
    </recommendedName>
</protein>
<dbReference type="InterPro" id="IPR036865">
    <property type="entry name" value="CRAL-TRIO_dom_sf"/>
</dbReference>
<dbReference type="InterPro" id="IPR009038">
    <property type="entry name" value="GOLD_dom"/>
</dbReference>
<evidence type="ECO:0000259" key="5">
    <source>
        <dbReference type="PROSITE" id="PS50866"/>
    </source>
</evidence>
<keyword evidence="2" id="KW-0132">Cell division</keyword>